<keyword evidence="7" id="KW-0862">Zinc</keyword>
<evidence type="ECO:0000313" key="12">
    <source>
        <dbReference type="RefSeq" id="XP_039138404.1"/>
    </source>
</evidence>
<dbReference type="EC" id="2.3.2.27" evidence="2"/>
<dbReference type="Gene3D" id="3.30.40.10">
    <property type="entry name" value="Zinc/RING finger domain, C3HC4 (zinc finger)"/>
    <property type="match status" value="1"/>
</dbReference>
<dbReference type="GeneID" id="120275773"/>
<evidence type="ECO:0000256" key="4">
    <source>
        <dbReference type="ARBA" id="ARBA00022723"/>
    </source>
</evidence>
<dbReference type="SUPFAM" id="SSF57850">
    <property type="entry name" value="RING/U-box"/>
    <property type="match status" value="1"/>
</dbReference>
<dbReference type="PANTHER" id="PTHR46463">
    <property type="entry name" value="ZINC FINGER, RING/FYVE/PHD-TYPE"/>
    <property type="match status" value="1"/>
</dbReference>
<evidence type="ECO:0000256" key="6">
    <source>
        <dbReference type="ARBA" id="ARBA00022786"/>
    </source>
</evidence>
<dbReference type="PROSITE" id="PS50089">
    <property type="entry name" value="ZF_RING_2"/>
    <property type="match status" value="1"/>
</dbReference>
<evidence type="ECO:0000313" key="11">
    <source>
        <dbReference type="RefSeq" id="XP_039138403.1"/>
    </source>
</evidence>
<dbReference type="PANTHER" id="PTHR46463:SF89">
    <property type="entry name" value="E3 UBIQUITIN-PROTEIN LIGASE RHB1A-RELATED"/>
    <property type="match status" value="1"/>
</dbReference>
<keyword evidence="10" id="KW-1185">Reference proteome</keyword>
<keyword evidence="4" id="KW-0479">Metal-binding</keyword>
<dbReference type="FunFam" id="3.30.40.10:FF:000376">
    <property type="entry name" value="Putative E3 ubiquitin-protein ligase RHB1A"/>
    <property type="match status" value="1"/>
</dbReference>
<dbReference type="RefSeq" id="XP_039138404.1">
    <property type="nucleotide sequence ID" value="XM_039282470.1"/>
</dbReference>
<proteinExistence type="predicted"/>
<accession>A0AB40CH59</accession>
<reference evidence="11 12" key="1">
    <citation type="submission" date="2025-04" db="UniProtKB">
        <authorList>
            <consortium name="RefSeq"/>
        </authorList>
    </citation>
    <scope>IDENTIFICATION</scope>
</reference>
<evidence type="ECO:0000256" key="2">
    <source>
        <dbReference type="ARBA" id="ARBA00012483"/>
    </source>
</evidence>
<keyword evidence="6" id="KW-0833">Ubl conjugation pathway</keyword>
<dbReference type="AlphaFoldDB" id="A0AB40CH59"/>
<name>A0AB40CH59_DIOCR</name>
<evidence type="ECO:0000259" key="9">
    <source>
        <dbReference type="PROSITE" id="PS50089"/>
    </source>
</evidence>
<dbReference type="GO" id="GO:0061630">
    <property type="term" value="F:ubiquitin protein ligase activity"/>
    <property type="evidence" value="ECO:0007669"/>
    <property type="project" value="UniProtKB-EC"/>
</dbReference>
<comment type="catalytic activity">
    <reaction evidence="1">
        <text>S-ubiquitinyl-[E2 ubiquitin-conjugating enzyme]-L-cysteine + [acceptor protein]-L-lysine = [E2 ubiquitin-conjugating enzyme]-L-cysteine + N(6)-ubiquitinyl-[acceptor protein]-L-lysine.</text>
        <dbReference type="EC" id="2.3.2.27"/>
    </reaction>
</comment>
<dbReference type="SMART" id="SM00184">
    <property type="entry name" value="RING"/>
    <property type="match status" value="1"/>
</dbReference>
<gene>
    <name evidence="11 12" type="primary">LOC120275773</name>
</gene>
<sequence length="207" mass="22782">MGCCVSSRRAEMDRTPIYLYCPPTSEPVSSANVTSSVSTGLLVNTNLDTSIPDTYRAPPSPLPYDVDLACPRTLLASFENCGNKPDHMQPADLLPPREPVCGDVSEGSDISKSLKGSDCKSGTDDGCATVKVIEDEPSKFCDPVSLEVNEEEDDCPICLEEYNFENPQTITKCEHHFHLACILEWMERSDTCPVCDKITMLDQAFFE</sequence>
<evidence type="ECO:0000313" key="10">
    <source>
        <dbReference type="Proteomes" id="UP001515500"/>
    </source>
</evidence>
<dbReference type="RefSeq" id="XP_039138403.1">
    <property type="nucleotide sequence ID" value="XM_039282469.1"/>
</dbReference>
<dbReference type="Proteomes" id="UP001515500">
    <property type="component" value="Chromosome 14"/>
</dbReference>
<dbReference type="InterPro" id="IPR001841">
    <property type="entry name" value="Znf_RING"/>
</dbReference>
<organism evidence="10 11">
    <name type="scientific">Dioscorea cayennensis subsp. rotundata</name>
    <name type="common">White Guinea yam</name>
    <name type="synonym">Dioscorea rotundata</name>
    <dbReference type="NCBI Taxonomy" id="55577"/>
    <lineage>
        <taxon>Eukaryota</taxon>
        <taxon>Viridiplantae</taxon>
        <taxon>Streptophyta</taxon>
        <taxon>Embryophyta</taxon>
        <taxon>Tracheophyta</taxon>
        <taxon>Spermatophyta</taxon>
        <taxon>Magnoliopsida</taxon>
        <taxon>Liliopsida</taxon>
        <taxon>Dioscoreales</taxon>
        <taxon>Dioscoreaceae</taxon>
        <taxon>Dioscorea</taxon>
    </lineage>
</organism>
<dbReference type="InterPro" id="IPR013083">
    <property type="entry name" value="Znf_RING/FYVE/PHD"/>
</dbReference>
<dbReference type="Pfam" id="PF13639">
    <property type="entry name" value="zf-RING_2"/>
    <property type="match status" value="1"/>
</dbReference>
<evidence type="ECO:0000256" key="8">
    <source>
        <dbReference type="PROSITE-ProRule" id="PRU00175"/>
    </source>
</evidence>
<feature type="domain" description="RING-type" evidence="9">
    <location>
        <begin position="155"/>
        <end position="196"/>
    </location>
</feature>
<evidence type="ECO:0000256" key="7">
    <source>
        <dbReference type="ARBA" id="ARBA00022833"/>
    </source>
</evidence>
<protein>
    <recommendedName>
        <fullName evidence="2">RING-type E3 ubiquitin transferase</fullName>
        <ecNumber evidence="2">2.3.2.27</ecNumber>
    </recommendedName>
</protein>
<evidence type="ECO:0000256" key="3">
    <source>
        <dbReference type="ARBA" id="ARBA00022679"/>
    </source>
</evidence>
<keyword evidence="3" id="KW-0808">Transferase</keyword>
<evidence type="ECO:0000256" key="5">
    <source>
        <dbReference type="ARBA" id="ARBA00022771"/>
    </source>
</evidence>
<keyword evidence="5 8" id="KW-0863">Zinc-finger</keyword>
<evidence type="ECO:0000256" key="1">
    <source>
        <dbReference type="ARBA" id="ARBA00000900"/>
    </source>
</evidence>
<dbReference type="GO" id="GO:0008270">
    <property type="term" value="F:zinc ion binding"/>
    <property type="evidence" value="ECO:0007669"/>
    <property type="project" value="UniProtKB-KW"/>
</dbReference>